<feature type="non-terminal residue" evidence="2">
    <location>
        <position position="162"/>
    </location>
</feature>
<dbReference type="AlphaFoldDB" id="A0A6J4P0M1"/>
<evidence type="ECO:0000313" key="2">
    <source>
        <dbReference type="EMBL" id="CAA9397076.1"/>
    </source>
</evidence>
<protein>
    <submittedName>
        <fullName evidence="2">Uncharacterized protein</fullName>
    </submittedName>
</protein>
<organism evidence="2">
    <name type="scientific">uncultured Phycisphaerae bacterium</name>
    <dbReference type="NCBI Taxonomy" id="904963"/>
    <lineage>
        <taxon>Bacteria</taxon>
        <taxon>Pseudomonadati</taxon>
        <taxon>Planctomycetota</taxon>
        <taxon>Phycisphaerae</taxon>
        <taxon>environmental samples</taxon>
    </lineage>
</organism>
<feature type="non-terminal residue" evidence="2">
    <location>
        <position position="1"/>
    </location>
</feature>
<feature type="compositionally biased region" description="Basic and acidic residues" evidence="1">
    <location>
        <begin position="1"/>
        <end position="17"/>
    </location>
</feature>
<feature type="region of interest" description="Disordered" evidence="1">
    <location>
        <begin position="1"/>
        <end position="162"/>
    </location>
</feature>
<feature type="compositionally biased region" description="Basic and acidic residues" evidence="1">
    <location>
        <begin position="84"/>
        <end position="94"/>
    </location>
</feature>
<feature type="compositionally biased region" description="Basic and acidic residues" evidence="1">
    <location>
        <begin position="29"/>
        <end position="43"/>
    </location>
</feature>
<feature type="compositionally biased region" description="Basic and acidic residues" evidence="1">
    <location>
        <begin position="153"/>
        <end position="162"/>
    </location>
</feature>
<accession>A0A6J4P0M1</accession>
<sequence>ELHQPTHLQAERPRDIDPTIEPAAAGRAVGDRDVRVGGKEGRAERRRLRRQRDAVGEDRAGAPAGGRQAAGADPGGRRRAVQLGRDRRGVRDGRAGGGQPARRHGRFAGPEDERGARPAGLPGSPGRRGRGVPSAHPAAADPGRAAAHRRDRPPHDGDRAGV</sequence>
<proteinExistence type="predicted"/>
<feature type="compositionally biased region" description="Low complexity" evidence="1">
    <location>
        <begin position="117"/>
        <end position="145"/>
    </location>
</feature>
<gene>
    <name evidence="2" type="ORF">AVDCRST_MAG64-1471</name>
</gene>
<name>A0A6J4P0M1_9BACT</name>
<feature type="compositionally biased region" description="Low complexity" evidence="1">
    <location>
        <begin position="61"/>
        <end position="72"/>
    </location>
</feature>
<dbReference type="EMBL" id="CADCUQ010000338">
    <property type="protein sequence ID" value="CAA9397076.1"/>
    <property type="molecule type" value="Genomic_DNA"/>
</dbReference>
<reference evidence="2" key="1">
    <citation type="submission" date="2020-02" db="EMBL/GenBank/DDBJ databases">
        <authorList>
            <person name="Meier V. D."/>
        </authorList>
    </citation>
    <scope>NUCLEOTIDE SEQUENCE</scope>
    <source>
        <strain evidence="2">AVDCRST_MAG64</strain>
    </source>
</reference>
<evidence type="ECO:0000256" key="1">
    <source>
        <dbReference type="SAM" id="MobiDB-lite"/>
    </source>
</evidence>
<feature type="compositionally biased region" description="Basic and acidic residues" evidence="1">
    <location>
        <begin position="51"/>
        <end position="60"/>
    </location>
</feature>